<dbReference type="AlphaFoldDB" id="A0A4Z1EWW9"/>
<gene>
    <name evidence="1" type="ORF">BTUL_0038g00380</name>
</gene>
<organism evidence="1 2">
    <name type="scientific">Botrytis tulipae</name>
    <dbReference type="NCBI Taxonomy" id="87230"/>
    <lineage>
        <taxon>Eukaryota</taxon>
        <taxon>Fungi</taxon>
        <taxon>Dikarya</taxon>
        <taxon>Ascomycota</taxon>
        <taxon>Pezizomycotina</taxon>
        <taxon>Leotiomycetes</taxon>
        <taxon>Helotiales</taxon>
        <taxon>Sclerotiniaceae</taxon>
        <taxon>Botrytis</taxon>
    </lineage>
</organism>
<protein>
    <submittedName>
        <fullName evidence="1">Uncharacterized protein</fullName>
    </submittedName>
</protein>
<keyword evidence="2" id="KW-1185">Reference proteome</keyword>
<reference evidence="1 2" key="1">
    <citation type="submission" date="2017-12" db="EMBL/GenBank/DDBJ databases">
        <title>Comparative genomics of Botrytis spp.</title>
        <authorList>
            <person name="Valero-Jimenez C.A."/>
            <person name="Tapia P."/>
            <person name="Veloso J."/>
            <person name="Silva-Moreno E."/>
            <person name="Staats M."/>
            <person name="Valdes J.H."/>
            <person name="Van Kan J.A.L."/>
        </authorList>
    </citation>
    <scope>NUCLEOTIDE SEQUENCE [LARGE SCALE GENOMIC DNA]</scope>
    <source>
        <strain evidence="1 2">Bt9001</strain>
    </source>
</reference>
<dbReference type="Proteomes" id="UP000297777">
    <property type="component" value="Unassembled WGS sequence"/>
</dbReference>
<evidence type="ECO:0000313" key="2">
    <source>
        <dbReference type="Proteomes" id="UP000297777"/>
    </source>
</evidence>
<evidence type="ECO:0000313" key="1">
    <source>
        <dbReference type="EMBL" id="TGO15608.1"/>
    </source>
</evidence>
<name>A0A4Z1EWW9_9HELO</name>
<proteinExistence type="predicted"/>
<sequence length="96" mass="10817">MTFKRLHSSGGKQKISQKRVIFELGELDIFDCSSRADIVPDILAFTFDAVAPEFACTATEGVTLVNIARDMVESLNTSSHKRIQNAEKRTDQREVW</sequence>
<dbReference type="EMBL" id="PQXH01000038">
    <property type="protein sequence ID" value="TGO15608.1"/>
    <property type="molecule type" value="Genomic_DNA"/>
</dbReference>
<accession>A0A4Z1EWW9</accession>
<comment type="caution">
    <text evidence="1">The sequence shown here is derived from an EMBL/GenBank/DDBJ whole genome shotgun (WGS) entry which is preliminary data.</text>
</comment>